<keyword evidence="2" id="KW-1185">Reference proteome</keyword>
<organism evidence="1 2">
    <name type="scientific">Grimontia hollisae CIP 101886</name>
    <dbReference type="NCBI Taxonomy" id="675812"/>
    <lineage>
        <taxon>Bacteria</taxon>
        <taxon>Pseudomonadati</taxon>
        <taxon>Pseudomonadota</taxon>
        <taxon>Gammaproteobacteria</taxon>
        <taxon>Vibrionales</taxon>
        <taxon>Vibrionaceae</taxon>
        <taxon>Grimontia</taxon>
    </lineage>
</organism>
<comment type="caution">
    <text evidence="1">The sequence shown here is derived from an EMBL/GenBank/DDBJ whole genome shotgun (WGS) entry which is preliminary data.</text>
</comment>
<name>D0I5U3_GRIHO</name>
<evidence type="ECO:0000313" key="2">
    <source>
        <dbReference type="Proteomes" id="UP000003604"/>
    </source>
</evidence>
<protein>
    <submittedName>
        <fullName evidence="1">Uncharacterized protein</fullName>
    </submittedName>
</protein>
<evidence type="ECO:0000313" key="1">
    <source>
        <dbReference type="EMBL" id="EEY73257.1"/>
    </source>
</evidence>
<accession>D0I5U3</accession>
<reference evidence="1 2" key="1">
    <citation type="submission" date="2009-10" db="EMBL/GenBank/DDBJ databases">
        <authorList>
            <consortium name="Los Alamos National Laboratory (LANL)"/>
            <consortium name="National Microbial Pathogen Data Resource (NMPDR)"/>
            <person name="Saunders E.H."/>
            <person name="Munk A.C."/>
            <person name="Tapia R."/>
            <person name="Green L."/>
            <person name="Rogers Y."/>
            <person name="Detter J.C."/>
            <person name="Bruce D."/>
            <person name="Brettin T.S."/>
            <person name="Colwell R.R."/>
            <person name="Huq A."/>
            <person name="Grim C.J."/>
            <person name="Hasan N.A."/>
            <person name="Bartels D."/>
            <person name="Vonstein V."/>
        </authorList>
    </citation>
    <scope>NUCLEOTIDE SEQUENCE [LARGE SCALE GENOMIC DNA]</scope>
    <source>
        <strain evidence="1 2">CIP 101886</strain>
    </source>
</reference>
<proteinExistence type="predicted"/>
<dbReference type="EMBL" id="ADAQ01000010">
    <property type="protein sequence ID" value="EEY73257.1"/>
    <property type="molecule type" value="Genomic_DNA"/>
</dbReference>
<dbReference type="AlphaFoldDB" id="D0I5U3"/>
<sequence length="48" mass="5403">MVAKLIEDASESTIYLFAAKESEGIKVNAKITEDVESFILLFLVLYCF</sequence>
<gene>
    <name evidence="1" type="ORF">VHA_001110</name>
</gene>
<dbReference type="Proteomes" id="UP000003604">
    <property type="component" value="Unassembled WGS sequence"/>
</dbReference>